<dbReference type="Pfam" id="PF00486">
    <property type="entry name" value="Trans_reg_C"/>
    <property type="match status" value="1"/>
</dbReference>
<dbReference type="GO" id="GO:0043531">
    <property type="term" value="F:ADP binding"/>
    <property type="evidence" value="ECO:0007669"/>
    <property type="project" value="InterPro"/>
</dbReference>
<dbReference type="InterPro" id="IPR005158">
    <property type="entry name" value="BTAD"/>
</dbReference>
<gene>
    <name evidence="9" type="ORF">FHS33_004270</name>
</gene>
<organism evidence="9 10">
    <name type="scientific">Streptomyces calvus</name>
    <dbReference type="NCBI Taxonomy" id="67282"/>
    <lineage>
        <taxon>Bacteria</taxon>
        <taxon>Bacillati</taxon>
        <taxon>Actinomycetota</taxon>
        <taxon>Actinomycetes</taxon>
        <taxon>Kitasatosporales</taxon>
        <taxon>Streptomycetaceae</taxon>
        <taxon>Streptomyces</taxon>
    </lineage>
</organism>
<dbReference type="InterPro" id="IPR001867">
    <property type="entry name" value="OmpR/PhoB-type_DNA-bd"/>
</dbReference>
<evidence type="ECO:0000256" key="2">
    <source>
        <dbReference type="ARBA" id="ARBA00023012"/>
    </source>
</evidence>
<dbReference type="SMART" id="SM00862">
    <property type="entry name" value="Trans_reg_C"/>
    <property type="match status" value="1"/>
</dbReference>
<dbReference type="Proteomes" id="UP000530412">
    <property type="component" value="Unassembled WGS sequence"/>
</dbReference>
<dbReference type="SUPFAM" id="SSF52540">
    <property type="entry name" value="P-loop containing nucleoside triphosphate hydrolases"/>
    <property type="match status" value="1"/>
</dbReference>
<evidence type="ECO:0000313" key="9">
    <source>
        <dbReference type="EMBL" id="MBA8945821.1"/>
    </source>
</evidence>
<dbReference type="InterPro" id="IPR011990">
    <property type="entry name" value="TPR-like_helical_dom_sf"/>
</dbReference>
<dbReference type="SMART" id="SM00382">
    <property type="entry name" value="AAA"/>
    <property type="match status" value="1"/>
</dbReference>
<evidence type="ECO:0000256" key="7">
    <source>
        <dbReference type="SAM" id="MobiDB-lite"/>
    </source>
</evidence>
<evidence type="ECO:0000256" key="1">
    <source>
        <dbReference type="ARBA" id="ARBA00005820"/>
    </source>
</evidence>
<evidence type="ECO:0000256" key="6">
    <source>
        <dbReference type="PROSITE-ProRule" id="PRU01091"/>
    </source>
</evidence>
<dbReference type="SMART" id="SM00028">
    <property type="entry name" value="TPR"/>
    <property type="match status" value="5"/>
</dbReference>
<dbReference type="PANTHER" id="PTHR35807">
    <property type="entry name" value="TRANSCRIPTIONAL REGULATOR REDD-RELATED"/>
    <property type="match status" value="1"/>
</dbReference>
<dbReference type="RefSeq" id="WP_142196917.1">
    <property type="nucleotide sequence ID" value="NZ_BMSU01000003.1"/>
</dbReference>
<feature type="region of interest" description="Disordered" evidence="7">
    <location>
        <begin position="259"/>
        <end position="280"/>
    </location>
</feature>
<feature type="DNA-binding region" description="OmpR/PhoB-type" evidence="6">
    <location>
        <begin position="3"/>
        <end position="104"/>
    </location>
</feature>
<evidence type="ECO:0000313" key="10">
    <source>
        <dbReference type="Proteomes" id="UP000530412"/>
    </source>
</evidence>
<name>A0AA40SFZ0_9ACTN</name>
<dbReference type="GO" id="GO:0000160">
    <property type="term" value="P:phosphorelay signal transduction system"/>
    <property type="evidence" value="ECO:0007669"/>
    <property type="project" value="UniProtKB-KW"/>
</dbReference>
<dbReference type="Pfam" id="PF03704">
    <property type="entry name" value="BTAD"/>
    <property type="match status" value="1"/>
</dbReference>
<comment type="caution">
    <text evidence="9">The sequence shown here is derived from an EMBL/GenBank/DDBJ whole genome shotgun (WGS) entry which is preliminary data.</text>
</comment>
<keyword evidence="4 6" id="KW-0238">DNA-binding</keyword>
<dbReference type="InterPro" id="IPR003593">
    <property type="entry name" value="AAA+_ATPase"/>
</dbReference>
<dbReference type="EMBL" id="JACJIE010000010">
    <property type="protein sequence ID" value="MBA8945821.1"/>
    <property type="molecule type" value="Genomic_DNA"/>
</dbReference>
<dbReference type="GO" id="GO:0003677">
    <property type="term" value="F:DNA binding"/>
    <property type="evidence" value="ECO:0007669"/>
    <property type="project" value="UniProtKB-UniRule"/>
</dbReference>
<dbReference type="Gene3D" id="3.40.50.300">
    <property type="entry name" value="P-loop containing nucleotide triphosphate hydrolases"/>
    <property type="match status" value="1"/>
</dbReference>
<dbReference type="InterPro" id="IPR016032">
    <property type="entry name" value="Sig_transdc_resp-reg_C-effctor"/>
</dbReference>
<evidence type="ECO:0000256" key="5">
    <source>
        <dbReference type="ARBA" id="ARBA00023163"/>
    </source>
</evidence>
<evidence type="ECO:0000256" key="4">
    <source>
        <dbReference type="ARBA" id="ARBA00023125"/>
    </source>
</evidence>
<dbReference type="GO" id="GO:0006355">
    <property type="term" value="P:regulation of DNA-templated transcription"/>
    <property type="evidence" value="ECO:0007669"/>
    <property type="project" value="InterPro"/>
</dbReference>
<dbReference type="CDD" id="cd15831">
    <property type="entry name" value="BTAD"/>
    <property type="match status" value="1"/>
</dbReference>
<reference evidence="9 10" key="1">
    <citation type="submission" date="2020-08" db="EMBL/GenBank/DDBJ databases">
        <title>Genomic Encyclopedia of Type Strains, Phase III (KMG-III): the genomes of soil and plant-associated and newly described type strains.</title>
        <authorList>
            <person name="Whitman W."/>
        </authorList>
    </citation>
    <scope>NUCLEOTIDE SEQUENCE [LARGE SCALE GENOMIC DNA]</scope>
    <source>
        <strain evidence="9 10">CECT 3271</strain>
    </source>
</reference>
<keyword evidence="2" id="KW-0902">Two-component regulatory system</keyword>
<proteinExistence type="inferred from homology"/>
<accession>A0AA40SFZ0</accession>
<dbReference type="SUPFAM" id="SSF48452">
    <property type="entry name" value="TPR-like"/>
    <property type="match status" value="3"/>
</dbReference>
<evidence type="ECO:0000256" key="3">
    <source>
        <dbReference type="ARBA" id="ARBA00023015"/>
    </source>
</evidence>
<dbReference type="AlphaFoldDB" id="A0AA40SFZ0"/>
<dbReference type="InterPro" id="IPR036388">
    <property type="entry name" value="WH-like_DNA-bd_sf"/>
</dbReference>
<sequence length="992" mass="107639">MSQTSLRTSCLVYGLLGPLEVRDAQGGTLRIPPGRQQTVLGALLLEANRVVSVDRLIDIVWEDEPPRTARTQIQICVSQLRAGLDRARGEETIQTQAPGYRLRVADHQLDLTAFTAARAAADAAVARCDDLEASRLLGEALALWRGPALSGTTSRVLQTAAAQLDEARLSAREALADVGLRLGRHHALIGELTLLVDEHPLRERLRGQLMLALYRSGRQSEALEVYRRGRETLVEELGLDPGNDLQELESAILSADPRLLLPDSSSAPPAPKDDDPARAALAPFQLPRDIADFTGRTREIEEIGALLSADGGTATRIVVLSGAAGAGKSALAVHVAHQLAESAFPDGQLYRDLGASGAAPATAEDVLGRFLRALGVPGEAVPETLDERAELYRQSLAGRRALVILDDAVDGRDLNALLPGSSSSAVLVTSRSRLAGLAGARVIEVEAFDAAQAVAMLREVIGRDRVEAEPEAARALVRLVGGLPLALRIVAARLAARRHWSLGWMLERLSDERRRLDELAHGEMMVRASLAMTYDGLDPDARRLLRLLSLIDGPAFPTWTAAALLDMDVYGAGDLLEQLVDTQMLEISGIDADSSPRYRFHGLIKLFARERLEHEDADEDRRAAVERLTGGWLALTAEAHRRLYGGDFTVLHGTGTRWPLPERHTQGLLADPLRWLEAEHGHLVSAVSAAAAAELPETCWDLAVSLVTLFEARCYFDDWERTHDIALEAVRRAGLRRGEAALQCSLGSLHLSRSRLPQARARLEPAAAAFEELGDLHGLALARRNLALLDHIGGDVAAAAELYGQALEGFRAHGDLTGQAHVLGQLGHIALVHGDEDEAGRRIKAALEVCRAAGGGRIEVQLRYRLGELLLRQGRLEEAQATLGELLERVRAVQDINGRARIAHRLGVVEHRLGRTEAARERLLEALECHERLRDERTGAQARLDLAEVLVELGDRHQAARHLGRALPSFEEFGMTGAAGRARELLRTVGPV</sequence>
<feature type="domain" description="OmpR/PhoB-type" evidence="8">
    <location>
        <begin position="3"/>
        <end position="104"/>
    </location>
</feature>
<dbReference type="Gene3D" id="1.10.10.10">
    <property type="entry name" value="Winged helix-like DNA-binding domain superfamily/Winged helix DNA-binding domain"/>
    <property type="match status" value="1"/>
</dbReference>
<comment type="similarity">
    <text evidence="1">Belongs to the AfsR/DnrI/RedD regulatory family.</text>
</comment>
<keyword evidence="3" id="KW-0805">Transcription regulation</keyword>
<dbReference type="InterPro" id="IPR002182">
    <property type="entry name" value="NB-ARC"/>
</dbReference>
<protein>
    <submittedName>
        <fullName evidence="9">DNA-binding SARP family transcriptional activator</fullName>
    </submittedName>
</protein>
<dbReference type="PRINTS" id="PR00364">
    <property type="entry name" value="DISEASERSIST"/>
</dbReference>
<dbReference type="Gene3D" id="1.25.40.10">
    <property type="entry name" value="Tetratricopeptide repeat domain"/>
    <property type="match status" value="3"/>
</dbReference>
<keyword evidence="5" id="KW-0804">Transcription</keyword>
<dbReference type="InterPro" id="IPR019734">
    <property type="entry name" value="TPR_rpt"/>
</dbReference>
<dbReference type="InterPro" id="IPR027417">
    <property type="entry name" value="P-loop_NTPase"/>
</dbReference>
<dbReference type="SMART" id="SM01043">
    <property type="entry name" value="BTAD"/>
    <property type="match status" value="1"/>
</dbReference>
<dbReference type="Pfam" id="PF13424">
    <property type="entry name" value="TPR_12"/>
    <property type="match status" value="1"/>
</dbReference>
<evidence type="ECO:0000259" key="8">
    <source>
        <dbReference type="PROSITE" id="PS51755"/>
    </source>
</evidence>
<dbReference type="PANTHER" id="PTHR35807:SF1">
    <property type="entry name" value="TRANSCRIPTIONAL REGULATOR REDD"/>
    <property type="match status" value="1"/>
</dbReference>
<dbReference type="InterPro" id="IPR051677">
    <property type="entry name" value="AfsR-DnrI-RedD_regulator"/>
</dbReference>
<dbReference type="SUPFAM" id="SSF46894">
    <property type="entry name" value="C-terminal effector domain of the bipartite response regulators"/>
    <property type="match status" value="1"/>
</dbReference>
<dbReference type="Pfam" id="PF00931">
    <property type="entry name" value="NB-ARC"/>
    <property type="match status" value="1"/>
</dbReference>
<dbReference type="PROSITE" id="PS51755">
    <property type="entry name" value="OMPR_PHOB"/>
    <property type="match status" value="1"/>
</dbReference>